<dbReference type="AlphaFoldDB" id="A0A0E2Z0F7"/>
<evidence type="ECO:0000313" key="2">
    <source>
        <dbReference type="Proteomes" id="UP000028839"/>
    </source>
</evidence>
<sequence length="143" mass="15803">MTWVLLCQLMVLMLRHHLLIPTTATFSHVEREGSPFQFVYRAHRLLQRGMSLAAVLSGPKVARAAAVPIYNAVADSQAGVGWDPQWLEIDIAAGIQATSNGQANHGWRLVSVSGNSNLQRFRSNDYTADPTLMPKLTIVYTND</sequence>
<proteinExistence type="predicted"/>
<evidence type="ECO:0000313" key="1">
    <source>
        <dbReference type="EMBL" id="KFI19118.1"/>
    </source>
</evidence>
<dbReference type="HOGENOM" id="CLU_120932_0_0_6"/>
<reference evidence="1 2" key="1">
    <citation type="submission" date="2014-07" db="EMBL/GenBank/DDBJ databases">
        <title>Comparative analysis of Nitrosococcus oceani genome inventories of strains from Pacific and Atlantic gyres.</title>
        <authorList>
            <person name="Lim C.K."/>
            <person name="Wang L."/>
            <person name="Sayavedra-Soto L.A."/>
            <person name="Klotz M.G."/>
        </authorList>
    </citation>
    <scope>NUCLEOTIDE SEQUENCE [LARGE SCALE GENOMIC DNA]</scope>
    <source>
        <strain evidence="1 2">C-27</strain>
    </source>
</reference>
<dbReference type="Proteomes" id="UP000028839">
    <property type="component" value="Unassembled WGS sequence"/>
</dbReference>
<name>A0A0E2Z0F7_9GAMM</name>
<gene>
    <name evidence="1" type="ORF">IB75_10345</name>
</gene>
<organism evidence="1 2">
    <name type="scientific">Nitrosococcus oceani C-27</name>
    <dbReference type="NCBI Taxonomy" id="314279"/>
    <lineage>
        <taxon>Bacteria</taxon>
        <taxon>Pseudomonadati</taxon>
        <taxon>Pseudomonadota</taxon>
        <taxon>Gammaproteobacteria</taxon>
        <taxon>Chromatiales</taxon>
        <taxon>Chromatiaceae</taxon>
        <taxon>Nitrosococcus</taxon>
    </lineage>
</organism>
<protein>
    <submittedName>
        <fullName evidence="1">Uncharacterized protein</fullName>
    </submittedName>
</protein>
<dbReference type="EMBL" id="JPGN01000062">
    <property type="protein sequence ID" value="KFI19118.1"/>
    <property type="molecule type" value="Genomic_DNA"/>
</dbReference>
<dbReference type="OrthoDB" id="7055135at2"/>
<comment type="caution">
    <text evidence="1">The sequence shown here is derived from an EMBL/GenBank/DDBJ whole genome shotgun (WGS) entry which is preliminary data.</text>
</comment>
<accession>A0A0E2Z0F7</accession>